<dbReference type="GO" id="GO:0003676">
    <property type="term" value="F:nucleic acid binding"/>
    <property type="evidence" value="ECO:0007669"/>
    <property type="project" value="InterPro"/>
</dbReference>
<keyword evidence="1" id="KW-0479">Metal-binding</keyword>
<dbReference type="Pfam" id="PF00098">
    <property type="entry name" value="zf-CCHC"/>
    <property type="match status" value="1"/>
</dbReference>
<dbReference type="InterPro" id="IPR001878">
    <property type="entry name" value="Znf_CCHC"/>
</dbReference>
<dbReference type="SUPFAM" id="SSF47353">
    <property type="entry name" value="Retrovirus capsid dimerization domain-like"/>
    <property type="match status" value="1"/>
</dbReference>
<comment type="caution">
    <text evidence="3">The sequence shown here is derived from an EMBL/GenBank/DDBJ whole genome shotgun (WGS) entry which is preliminary data.</text>
</comment>
<gene>
    <name evidence="3" type="ORF">BSL78_12833</name>
</gene>
<evidence type="ECO:0000313" key="3">
    <source>
        <dbReference type="EMBL" id="PIK50264.1"/>
    </source>
</evidence>
<keyword evidence="1" id="KW-0862">Zinc</keyword>
<dbReference type="PROSITE" id="PS50158">
    <property type="entry name" value="ZF_CCHC"/>
    <property type="match status" value="2"/>
</dbReference>
<protein>
    <recommendedName>
        <fullName evidence="2">CCHC-type domain-containing protein</fullName>
    </recommendedName>
</protein>
<dbReference type="Gene3D" id="4.10.60.10">
    <property type="entry name" value="Zinc finger, CCHC-type"/>
    <property type="match status" value="1"/>
</dbReference>
<dbReference type="AlphaFoldDB" id="A0A2G8KQI0"/>
<name>A0A2G8KQI0_STIJA</name>
<dbReference type="GO" id="GO:0008270">
    <property type="term" value="F:zinc ion binding"/>
    <property type="evidence" value="ECO:0007669"/>
    <property type="project" value="UniProtKB-KW"/>
</dbReference>
<organism evidence="3 4">
    <name type="scientific">Stichopus japonicus</name>
    <name type="common">Sea cucumber</name>
    <dbReference type="NCBI Taxonomy" id="307972"/>
    <lineage>
        <taxon>Eukaryota</taxon>
        <taxon>Metazoa</taxon>
        <taxon>Echinodermata</taxon>
        <taxon>Eleutherozoa</taxon>
        <taxon>Echinozoa</taxon>
        <taxon>Holothuroidea</taxon>
        <taxon>Aspidochirotacea</taxon>
        <taxon>Aspidochirotida</taxon>
        <taxon>Stichopodidae</taxon>
        <taxon>Apostichopus</taxon>
    </lineage>
</organism>
<dbReference type="SMART" id="SM00343">
    <property type="entry name" value="ZnF_C2HC"/>
    <property type="match status" value="2"/>
</dbReference>
<dbReference type="PANTHER" id="PTHR46888">
    <property type="entry name" value="ZINC KNUCKLE DOMAINCONTAINING PROTEIN-RELATED"/>
    <property type="match status" value="1"/>
</dbReference>
<feature type="domain" description="CCHC-type" evidence="2">
    <location>
        <begin position="302"/>
        <end position="319"/>
    </location>
</feature>
<dbReference type="InterPro" id="IPR036875">
    <property type="entry name" value="Znf_CCHC_sf"/>
</dbReference>
<proteinExistence type="predicted"/>
<keyword evidence="4" id="KW-1185">Reference proteome</keyword>
<accession>A0A2G8KQI0</accession>
<feature type="domain" description="CCHC-type" evidence="2">
    <location>
        <begin position="278"/>
        <end position="293"/>
    </location>
</feature>
<evidence type="ECO:0000313" key="4">
    <source>
        <dbReference type="Proteomes" id="UP000230750"/>
    </source>
</evidence>
<dbReference type="Proteomes" id="UP000230750">
    <property type="component" value="Unassembled WGS sequence"/>
</dbReference>
<evidence type="ECO:0000256" key="1">
    <source>
        <dbReference type="PROSITE-ProRule" id="PRU00047"/>
    </source>
</evidence>
<evidence type="ECO:0000259" key="2">
    <source>
        <dbReference type="PROSITE" id="PS50158"/>
    </source>
</evidence>
<dbReference type="SUPFAM" id="SSF57756">
    <property type="entry name" value="Retrovirus zinc finger-like domains"/>
    <property type="match status" value="1"/>
</dbReference>
<dbReference type="EMBL" id="MRZV01000426">
    <property type="protein sequence ID" value="PIK50264.1"/>
    <property type="molecule type" value="Genomic_DNA"/>
</dbReference>
<dbReference type="PANTHER" id="PTHR46888:SF1">
    <property type="entry name" value="RIBONUCLEASE H"/>
    <property type="match status" value="1"/>
</dbReference>
<keyword evidence="1" id="KW-0863">Zinc-finger</keyword>
<sequence length="368" mass="41998">MNTTDKKEDETCPPGIPEGLPKEMWIDYLLEMRKVEAQIEIEKSKQDHELNKAKVEADKEVKLKQLQIENETAKVQANPTSVASGESVNLMKVPRLHENEDVDVYLRGFEMLAETNKWDKSQWAIFLIPNLSGKAKEAYVNLPITESQNYDTIKAAILAKYHVNAETYRVKFRNTTKKEIKLCQDVEEKDVEAVKELLVVEQAISCLPTDLGIHLRDRQIKTSKDLAHEADRYIINRGGDEYWSQVAKWERQRYGRGLQREGPQLNANATAFKPSIVCFKCGKAGHISKFCRQEAALTEVSRRCFTCGQTGHLCNACPQRAPSQDTRHRDADSRRVYNCAPDQVDDVAAIRLEKCMLDGRVEGQNIRF</sequence>
<reference evidence="3 4" key="1">
    <citation type="journal article" date="2017" name="PLoS Biol.">
        <title>The sea cucumber genome provides insights into morphological evolution and visceral regeneration.</title>
        <authorList>
            <person name="Zhang X."/>
            <person name="Sun L."/>
            <person name="Yuan J."/>
            <person name="Sun Y."/>
            <person name="Gao Y."/>
            <person name="Zhang L."/>
            <person name="Li S."/>
            <person name="Dai H."/>
            <person name="Hamel J.F."/>
            <person name="Liu C."/>
            <person name="Yu Y."/>
            <person name="Liu S."/>
            <person name="Lin W."/>
            <person name="Guo K."/>
            <person name="Jin S."/>
            <person name="Xu P."/>
            <person name="Storey K.B."/>
            <person name="Huan P."/>
            <person name="Zhang T."/>
            <person name="Zhou Y."/>
            <person name="Zhang J."/>
            <person name="Lin C."/>
            <person name="Li X."/>
            <person name="Xing L."/>
            <person name="Huo D."/>
            <person name="Sun M."/>
            <person name="Wang L."/>
            <person name="Mercier A."/>
            <person name="Li F."/>
            <person name="Yang H."/>
            <person name="Xiang J."/>
        </authorList>
    </citation>
    <scope>NUCLEOTIDE SEQUENCE [LARGE SCALE GENOMIC DNA]</scope>
    <source>
        <strain evidence="3">Shaxun</strain>
        <tissue evidence="3">Muscle</tissue>
    </source>
</reference>
<dbReference type="OrthoDB" id="6077919at2759"/>